<dbReference type="InterPro" id="IPR050873">
    <property type="entry name" value="V-ATPase_V0D/AC39_subunit"/>
</dbReference>
<keyword evidence="6" id="KW-1185">Reference proteome</keyword>
<reference evidence="5" key="1">
    <citation type="submission" date="2022-09" db="EMBL/GenBank/DDBJ databases">
        <title>Culturomic study of gut microbiota in children with autism spectrum disorder.</title>
        <authorList>
            <person name="Efimov B.A."/>
            <person name="Chaplin A.V."/>
            <person name="Sokolova S.R."/>
            <person name="Pikina A.P."/>
            <person name="Korzhanova M."/>
            <person name="Belova V."/>
            <person name="Korostin D."/>
        </authorList>
    </citation>
    <scope>NUCLEOTIDE SEQUENCE</scope>
    <source>
        <strain evidence="5">ASD5510</strain>
    </source>
</reference>
<dbReference type="GO" id="GO:0046961">
    <property type="term" value="F:proton-transporting ATPase activity, rotational mechanism"/>
    <property type="evidence" value="ECO:0007669"/>
    <property type="project" value="InterPro"/>
</dbReference>
<dbReference type="Gene3D" id="1.20.1690.10">
    <property type="entry name" value="V-type ATP synthase subunit C domain"/>
    <property type="match status" value="2"/>
</dbReference>
<dbReference type="PANTHER" id="PTHR38682:SF1">
    <property type="entry name" value="V-TYPE ATP SYNTHASE SUBUNIT C"/>
    <property type="match status" value="1"/>
</dbReference>
<dbReference type="Gene3D" id="1.10.132.50">
    <property type="entry name" value="ATP synthase (C/AC39) subunit, domain 3"/>
    <property type="match status" value="1"/>
</dbReference>
<organism evidence="5 6">
    <name type="scientific">Hominibacterium faecale</name>
    <dbReference type="NCBI Taxonomy" id="2839743"/>
    <lineage>
        <taxon>Bacteria</taxon>
        <taxon>Bacillati</taxon>
        <taxon>Bacillota</taxon>
        <taxon>Clostridia</taxon>
        <taxon>Peptostreptococcales</taxon>
        <taxon>Anaerovoracaceae</taxon>
        <taxon>Hominibacterium</taxon>
    </lineage>
</organism>
<protein>
    <submittedName>
        <fullName evidence="5">V-type ATPase subunit</fullName>
    </submittedName>
</protein>
<dbReference type="InterPro" id="IPR044911">
    <property type="entry name" value="V-type_ATPase_csu/dsu_dom_3"/>
</dbReference>
<dbReference type="EMBL" id="JAOSHN010000005">
    <property type="protein sequence ID" value="MCU7379479.1"/>
    <property type="molecule type" value="Genomic_DNA"/>
</dbReference>
<keyword evidence="3" id="KW-0406">Ion transport</keyword>
<dbReference type="Pfam" id="PF01992">
    <property type="entry name" value="vATP-synt_AC39"/>
    <property type="match status" value="1"/>
</dbReference>
<dbReference type="RefSeq" id="WP_148398530.1">
    <property type="nucleotide sequence ID" value="NZ_JAJAGH010000005.1"/>
</dbReference>
<comment type="caution">
    <text evidence="5">The sequence shown here is derived from an EMBL/GenBank/DDBJ whole genome shotgun (WGS) entry which is preliminary data.</text>
</comment>
<accession>A0A9J6QVQ4</accession>
<dbReference type="Proteomes" id="UP001065549">
    <property type="component" value="Unassembled WGS sequence"/>
</dbReference>
<dbReference type="AlphaFoldDB" id="A0A9J6QVQ4"/>
<sequence>MEKDDTKYLHAAARVHSLENQLISQQDLLKAIEASDAEDAFKSLAGKEMFRDVSHGDYEAAFEADLVRTYQLLENITEQSEVTYVFRYPADGHNLKVYAKARLAQGEFDHLYKQTGTFSPEQMEAELSAKRFEKVPQILGEAALEAMERLAKTKDSQIVDIIIDKAVLALMKEKAVALDNPLLIEYVEAKIDLINIETAVRLIRMKKDAYEVRRIFAEGGTIDPADIDEGYSAGYEGISRLLDKAGKKRRMEKSVPALRHGEPLNVYEQNLDGCFKDLFDKAKVIPFGLEPVIAFLYLKDREIRAVRLVLVSKVFGLPKELIVERLRYIYAD</sequence>
<evidence type="ECO:0000256" key="2">
    <source>
        <dbReference type="ARBA" id="ARBA00022448"/>
    </source>
</evidence>
<evidence type="ECO:0000256" key="3">
    <source>
        <dbReference type="ARBA" id="ARBA00023065"/>
    </source>
</evidence>
<dbReference type="InterPro" id="IPR035067">
    <property type="entry name" value="V-type_ATPase_csu/dsu"/>
</dbReference>
<name>A0A9J6QVQ4_9FIRM</name>
<evidence type="ECO:0000256" key="1">
    <source>
        <dbReference type="ARBA" id="ARBA00006709"/>
    </source>
</evidence>
<comment type="similarity">
    <text evidence="1">Belongs to the V-ATPase V0D/AC39 subunit family.</text>
</comment>
<evidence type="ECO:0000313" key="4">
    <source>
        <dbReference type="EMBL" id="MCU7376930.1"/>
    </source>
</evidence>
<dbReference type="EMBL" id="JAOSHN010000001">
    <property type="protein sequence ID" value="MCU7376930.1"/>
    <property type="molecule type" value="Genomic_DNA"/>
</dbReference>
<dbReference type="SUPFAM" id="SSF103486">
    <property type="entry name" value="V-type ATP synthase subunit C"/>
    <property type="match status" value="1"/>
</dbReference>
<evidence type="ECO:0000313" key="5">
    <source>
        <dbReference type="EMBL" id="MCU7379479.1"/>
    </source>
</evidence>
<dbReference type="InterPro" id="IPR036079">
    <property type="entry name" value="ATPase_csu/dsu_sf"/>
</dbReference>
<gene>
    <name evidence="4" type="ORF">OBO34_01020</name>
    <name evidence="5" type="ORF">OBO34_14115</name>
</gene>
<evidence type="ECO:0000313" key="6">
    <source>
        <dbReference type="Proteomes" id="UP001065549"/>
    </source>
</evidence>
<dbReference type="InterPro" id="IPR002843">
    <property type="entry name" value="ATPase_V0-cplx_csu/dsu"/>
</dbReference>
<proteinExistence type="inferred from homology"/>
<dbReference type="PANTHER" id="PTHR38682">
    <property type="entry name" value="V-TYPE ATP SYNTHASE SUBUNIT C"/>
    <property type="match status" value="1"/>
</dbReference>
<keyword evidence="2" id="KW-0813">Transport</keyword>